<dbReference type="CDD" id="cd21155">
    <property type="entry name" value="PUA_MCTS-1-like"/>
    <property type="match status" value="1"/>
</dbReference>
<evidence type="ECO:0000259" key="5">
    <source>
        <dbReference type="SMART" id="SM00359"/>
    </source>
</evidence>
<dbReference type="Pfam" id="PF17832">
    <property type="entry name" value="Pre-PUA"/>
    <property type="match status" value="1"/>
</dbReference>
<dbReference type="EMBL" id="CAJFCW020000004">
    <property type="protein sequence ID" value="CAG9111066.1"/>
    <property type="molecule type" value="Genomic_DNA"/>
</dbReference>
<comment type="subcellular location">
    <subcellularLocation>
        <location evidence="1 4">Cytoplasm</location>
    </subcellularLocation>
</comment>
<dbReference type="PROSITE" id="PS50890">
    <property type="entry name" value="PUA"/>
    <property type="match status" value="1"/>
</dbReference>
<dbReference type="GO" id="GO:0001731">
    <property type="term" value="P:formation of translation preinitiation complex"/>
    <property type="evidence" value="ECO:0007669"/>
    <property type="project" value="TreeGrafter"/>
</dbReference>
<dbReference type="CDD" id="cd11609">
    <property type="entry name" value="MCT1_N"/>
    <property type="match status" value="1"/>
</dbReference>
<reference evidence="6" key="1">
    <citation type="submission" date="2020-09" db="EMBL/GenBank/DDBJ databases">
        <authorList>
            <person name="Kikuchi T."/>
        </authorList>
    </citation>
    <scope>NUCLEOTIDE SEQUENCE</scope>
    <source>
        <strain evidence="6">SH1</strain>
    </source>
</reference>
<dbReference type="PIRSF" id="PIRSF005067">
    <property type="entry name" value="Tma_RNA-bind_prd"/>
    <property type="match status" value="1"/>
</dbReference>
<evidence type="ECO:0000256" key="2">
    <source>
        <dbReference type="ARBA" id="ARBA00008955"/>
    </source>
</evidence>
<evidence type="ECO:0000256" key="3">
    <source>
        <dbReference type="ARBA" id="ARBA00022490"/>
    </source>
</evidence>
<dbReference type="Pfam" id="PF26292">
    <property type="entry name" value="PUA_elF2D"/>
    <property type="match status" value="1"/>
</dbReference>
<dbReference type="InterPro" id="IPR041366">
    <property type="entry name" value="Pre-PUA"/>
</dbReference>
<dbReference type="PANTHER" id="PTHR22798:SF0">
    <property type="entry name" value="MALIGNANT T-CELL-AMPLIFIED SEQUENCE 1"/>
    <property type="match status" value="1"/>
</dbReference>
<proteinExistence type="inferred from homology"/>
<dbReference type="InterPro" id="IPR002478">
    <property type="entry name" value="PUA"/>
</dbReference>
<organism evidence="6 7">
    <name type="scientific">Bursaphelenchus okinawaensis</name>
    <dbReference type="NCBI Taxonomy" id="465554"/>
    <lineage>
        <taxon>Eukaryota</taxon>
        <taxon>Metazoa</taxon>
        <taxon>Ecdysozoa</taxon>
        <taxon>Nematoda</taxon>
        <taxon>Chromadorea</taxon>
        <taxon>Rhabditida</taxon>
        <taxon>Tylenchina</taxon>
        <taxon>Tylenchomorpha</taxon>
        <taxon>Aphelenchoidea</taxon>
        <taxon>Aphelenchoididae</taxon>
        <taxon>Bursaphelenchus</taxon>
    </lineage>
</organism>
<gene>
    <name evidence="6" type="ORF">BOKJ2_LOCUS7797</name>
</gene>
<dbReference type="Proteomes" id="UP000783686">
    <property type="component" value="Unassembled WGS sequence"/>
</dbReference>
<dbReference type="InterPro" id="IPR015947">
    <property type="entry name" value="PUA-like_sf"/>
</dbReference>
<dbReference type="GO" id="GO:0005737">
    <property type="term" value="C:cytoplasm"/>
    <property type="evidence" value="ECO:0007669"/>
    <property type="project" value="UniProtKB-SubCell"/>
</dbReference>
<dbReference type="InterPro" id="IPR048248">
    <property type="entry name" value="PUA_eIF2d-like"/>
</dbReference>
<dbReference type="NCBIfam" id="TIGR00451">
    <property type="entry name" value="unchar_dom_2"/>
    <property type="match status" value="1"/>
</dbReference>
<keyword evidence="7" id="KW-1185">Reference proteome</keyword>
<comment type="caution">
    <text evidence="6">The sequence shown here is derived from an EMBL/GenBank/DDBJ whole genome shotgun (WGS) entry which is preliminary data.</text>
</comment>
<comment type="similarity">
    <text evidence="2">Belongs to the MCTS1 family.</text>
</comment>
<accession>A0A811KTL1</accession>
<dbReference type="SMART" id="SM00359">
    <property type="entry name" value="PUA"/>
    <property type="match status" value="1"/>
</dbReference>
<sequence length="183" mass="20444">MFKKFDSTKDVNGSQQLKSSVQRGIRAKLVEEYPPLSTVIEEIFPKKENFKTIKCKDHVELLVSEDGTVQFIKHRDLPYIPSLRLLHKYPFILPHQQVDTGAIRPVLNGSHIMAPGLKSAGAKLAENVKKDQIVAVMAQGMEHAMAIGQQTMDSSEIVQQSAGSAIDNVHYLNDGLWRLPKVN</sequence>
<evidence type="ECO:0000256" key="1">
    <source>
        <dbReference type="ARBA" id="ARBA00004496"/>
    </source>
</evidence>
<evidence type="ECO:0000313" key="6">
    <source>
        <dbReference type="EMBL" id="CAD5218587.1"/>
    </source>
</evidence>
<dbReference type="SUPFAM" id="SSF88697">
    <property type="entry name" value="PUA domain-like"/>
    <property type="match status" value="1"/>
</dbReference>
<keyword evidence="3 4" id="KW-0963">Cytoplasm</keyword>
<dbReference type="InterPro" id="IPR004521">
    <property type="entry name" value="Uncharacterised_CHP00451"/>
</dbReference>
<dbReference type="AlphaFoldDB" id="A0A811KTL1"/>
<dbReference type="EMBL" id="CAJFDH010000004">
    <property type="protein sequence ID" value="CAD5218587.1"/>
    <property type="molecule type" value="Genomic_DNA"/>
</dbReference>
<dbReference type="PANTHER" id="PTHR22798">
    <property type="entry name" value="MCT-1 PROTEIN"/>
    <property type="match status" value="1"/>
</dbReference>
<dbReference type="GO" id="GO:0003723">
    <property type="term" value="F:RNA binding"/>
    <property type="evidence" value="ECO:0007669"/>
    <property type="project" value="InterPro"/>
</dbReference>
<dbReference type="OrthoDB" id="10249667at2759"/>
<evidence type="ECO:0000313" key="7">
    <source>
        <dbReference type="Proteomes" id="UP000614601"/>
    </source>
</evidence>
<feature type="domain" description="PUA" evidence="5">
    <location>
        <begin position="94"/>
        <end position="173"/>
    </location>
</feature>
<dbReference type="InterPro" id="IPR016437">
    <property type="entry name" value="MCT-1/Tma20"/>
</dbReference>
<evidence type="ECO:0000256" key="4">
    <source>
        <dbReference type="PIRNR" id="PIRNR005067"/>
    </source>
</evidence>
<dbReference type="Proteomes" id="UP000614601">
    <property type="component" value="Unassembled WGS sequence"/>
</dbReference>
<name>A0A811KTL1_9BILA</name>
<protein>
    <recommendedName>
        <fullName evidence="5">PUA domain-containing protein</fullName>
    </recommendedName>
</protein>
<dbReference type="Gene3D" id="3.10.400.20">
    <property type="match status" value="1"/>
</dbReference>